<evidence type="ECO:0000259" key="3">
    <source>
        <dbReference type="PROSITE" id="PS50031"/>
    </source>
</evidence>
<dbReference type="KEGG" id="hro:HELRODRAFT_112137"/>
<dbReference type="Proteomes" id="UP000015101">
    <property type="component" value="Unassembled WGS sequence"/>
</dbReference>
<dbReference type="PROSITE" id="PS50031">
    <property type="entry name" value="EH"/>
    <property type="match status" value="1"/>
</dbReference>
<dbReference type="GO" id="GO:0005509">
    <property type="term" value="F:calcium ion binding"/>
    <property type="evidence" value="ECO:0007669"/>
    <property type="project" value="InterPro"/>
</dbReference>
<name>T1EFH2_HELRO</name>
<dbReference type="InterPro" id="IPR000261">
    <property type="entry name" value="EH_dom"/>
</dbReference>
<dbReference type="PANTHER" id="PTHR11216:SF174">
    <property type="entry name" value="GH06923P"/>
    <property type="match status" value="1"/>
</dbReference>
<dbReference type="EMBL" id="KB096590">
    <property type="protein sequence ID" value="ESO03750.1"/>
    <property type="molecule type" value="Genomic_DNA"/>
</dbReference>
<dbReference type="RefSeq" id="XP_009018307.1">
    <property type="nucleotide sequence ID" value="XM_009020059.1"/>
</dbReference>
<feature type="domain" description="EH" evidence="3">
    <location>
        <begin position="5"/>
        <end position="89"/>
    </location>
</feature>
<dbReference type="CDD" id="cd00052">
    <property type="entry name" value="EH"/>
    <property type="match status" value="1"/>
</dbReference>
<organism evidence="6 7">
    <name type="scientific">Helobdella robusta</name>
    <name type="common">Californian leech</name>
    <dbReference type="NCBI Taxonomy" id="6412"/>
    <lineage>
        <taxon>Eukaryota</taxon>
        <taxon>Metazoa</taxon>
        <taxon>Spiralia</taxon>
        <taxon>Lophotrochozoa</taxon>
        <taxon>Annelida</taxon>
        <taxon>Clitellata</taxon>
        <taxon>Hirudinea</taxon>
        <taxon>Rhynchobdellida</taxon>
        <taxon>Glossiphoniidae</taxon>
        <taxon>Helobdella</taxon>
    </lineage>
</organism>
<dbReference type="CTD" id="20195324"/>
<dbReference type="InParanoid" id="T1EFH2"/>
<accession>T1EFH2</accession>
<keyword evidence="1" id="KW-0106">Calcium</keyword>
<evidence type="ECO:0000256" key="2">
    <source>
        <dbReference type="SAM" id="MobiDB-lite"/>
    </source>
</evidence>
<feature type="compositionally biased region" description="Low complexity" evidence="2">
    <location>
        <begin position="99"/>
        <end position="109"/>
    </location>
</feature>
<reference evidence="7" key="1">
    <citation type="submission" date="2012-12" db="EMBL/GenBank/DDBJ databases">
        <authorList>
            <person name="Hellsten U."/>
            <person name="Grimwood J."/>
            <person name="Chapman J.A."/>
            <person name="Shapiro H."/>
            <person name="Aerts A."/>
            <person name="Otillar R.P."/>
            <person name="Terry A.Y."/>
            <person name="Boore J.L."/>
            <person name="Simakov O."/>
            <person name="Marletaz F."/>
            <person name="Cho S.-J."/>
            <person name="Edsinger-Gonzales E."/>
            <person name="Havlak P."/>
            <person name="Kuo D.-H."/>
            <person name="Larsson T."/>
            <person name="Lv J."/>
            <person name="Arendt D."/>
            <person name="Savage R."/>
            <person name="Osoegawa K."/>
            <person name="de Jong P."/>
            <person name="Lindberg D.R."/>
            <person name="Seaver E.C."/>
            <person name="Weisblat D.A."/>
            <person name="Putnam N.H."/>
            <person name="Grigoriev I.V."/>
            <person name="Rokhsar D.S."/>
        </authorList>
    </citation>
    <scope>NUCLEOTIDE SEQUENCE</scope>
</reference>
<feature type="region of interest" description="Disordered" evidence="2">
    <location>
        <begin position="98"/>
        <end position="134"/>
    </location>
</feature>
<dbReference type="InterPro" id="IPR018247">
    <property type="entry name" value="EF_Hand_1_Ca_BS"/>
</dbReference>
<reference evidence="5 7" key="2">
    <citation type="journal article" date="2013" name="Nature">
        <title>Insights into bilaterian evolution from three spiralian genomes.</title>
        <authorList>
            <person name="Simakov O."/>
            <person name="Marletaz F."/>
            <person name="Cho S.J."/>
            <person name="Edsinger-Gonzales E."/>
            <person name="Havlak P."/>
            <person name="Hellsten U."/>
            <person name="Kuo D.H."/>
            <person name="Larsson T."/>
            <person name="Lv J."/>
            <person name="Arendt D."/>
            <person name="Savage R."/>
            <person name="Osoegawa K."/>
            <person name="de Jong P."/>
            <person name="Grimwood J."/>
            <person name="Chapman J.A."/>
            <person name="Shapiro H."/>
            <person name="Aerts A."/>
            <person name="Otillar R.P."/>
            <person name="Terry A.Y."/>
            <person name="Boore J.L."/>
            <person name="Grigoriev I.V."/>
            <person name="Lindberg D.R."/>
            <person name="Seaver E.C."/>
            <person name="Weisblat D.A."/>
            <person name="Putnam N.H."/>
            <person name="Rokhsar D.S."/>
        </authorList>
    </citation>
    <scope>NUCLEOTIDE SEQUENCE</scope>
</reference>
<reference evidence="6" key="3">
    <citation type="submission" date="2015-06" db="UniProtKB">
        <authorList>
            <consortium name="EnsemblMetazoa"/>
        </authorList>
    </citation>
    <scope>IDENTIFICATION</scope>
</reference>
<dbReference type="GeneID" id="20195324"/>
<feature type="domain" description="EF-hand" evidence="4">
    <location>
        <begin position="38"/>
        <end position="73"/>
    </location>
</feature>
<dbReference type="HOGENOM" id="CLU_1297233_0_0_1"/>
<gene>
    <name evidence="6" type="primary">20195324</name>
    <name evidence="5" type="ORF">HELRODRAFT_112137</name>
</gene>
<dbReference type="Gene3D" id="1.10.238.10">
    <property type="entry name" value="EF-hand"/>
    <property type="match status" value="1"/>
</dbReference>
<proteinExistence type="predicted"/>
<dbReference type="SMART" id="SM00027">
    <property type="entry name" value="EH"/>
    <property type="match status" value="1"/>
</dbReference>
<dbReference type="SUPFAM" id="SSF47473">
    <property type="entry name" value="EF-hand"/>
    <property type="match status" value="1"/>
</dbReference>
<dbReference type="STRING" id="6412.T1EFH2"/>
<dbReference type="InterPro" id="IPR011992">
    <property type="entry name" value="EF-hand-dom_pair"/>
</dbReference>
<evidence type="ECO:0000256" key="1">
    <source>
        <dbReference type="ARBA" id="ARBA00022837"/>
    </source>
</evidence>
<dbReference type="Pfam" id="PF12763">
    <property type="entry name" value="EH"/>
    <property type="match status" value="1"/>
</dbReference>
<dbReference type="EnsemblMetazoa" id="HelroT112137">
    <property type="protein sequence ID" value="HelroP112137"/>
    <property type="gene ID" value="HelroG112137"/>
</dbReference>
<dbReference type="PROSITE" id="PS00018">
    <property type="entry name" value="EF_HAND_1"/>
    <property type="match status" value="1"/>
</dbReference>
<keyword evidence="7" id="KW-1185">Reference proteome</keyword>
<evidence type="ECO:0008006" key="8">
    <source>
        <dbReference type="Google" id="ProtNLM"/>
    </source>
</evidence>
<evidence type="ECO:0000259" key="4">
    <source>
        <dbReference type="PROSITE" id="PS50222"/>
    </source>
</evidence>
<dbReference type="EMBL" id="AMQM01004541">
    <property type="status" value="NOT_ANNOTATED_CDS"/>
    <property type="molecule type" value="Genomic_DNA"/>
</dbReference>
<sequence>MTDEQRNYYTNQFKTMQPDLRGVISGSIAKEFFEKSKLPFRELSKIWRLSDVNRDGVLTLSEFCTAMHLVVLRRNDIELPEQLPLSLFPYLTDDPMAVSGTKSSSSPTSQQWNASPATTTTTTHPGDINSAPSTTNSAAAAAVVATTSAAVVTVAAMGGDVNAVDSPTSSSVSSPGIKSTPVNFEFRPVTSDNNGVKILHPVAVRMSPDDAPF</sequence>
<protein>
    <recommendedName>
        <fullName evidence="8">EF-hand domain-containing protein</fullName>
    </recommendedName>
</protein>
<dbReference type="PROSITE" id="PS50222">
    <property type="entry name" value="EF_HAND_2"/>
    <property type="match status" value="1"/>
</dbReference>
<dbReference type="SMART" id="SM00054">
    <property type="entry name" value="EFh"/>
    <property type="match status" value="1"/>
</dbReference>
<dbReference type="eggNOG" id="KOG1955">
    <property type="taxonomic scope" value="Eukaryota"/>
</dbReference>
<dbReference type="OrthoDB" id="10045710at2759"/>
<evidence type="ECO:0000313" key="6">
    <source>
        <dbReference type="EnsemblMetazoa" id="HelroP112137"/>
    </source>
</evidence>
<dbReference type="AlphaFoldDB" id="T1EFH2"/>
<evidence type="ECO:0000313" key="5">
    <source>
        <dbReference type="EMBL" id="ESO03750.1"/>
    </source>
</evidence>
<evidence type="ECO:0000313" key="7">
    <source>
        <dbReference type="Proteomes" id="UP000015101"/>
    </source>
</evidence>
<dbReference type="PANTHER" id="PTHR11216">
    <property type="entry name" value="EH DOMAIN"/>
    <property type="match status" value="1"/>
</dbReference>
<dbReference type="InterPro" id="IPR002048">
    <property type="entry name" value="EF_hand_dom"/>
</dbReference>